<dbReference type="Proteomes" id="UP000183760">
    <property type="component" value="Unassembled WGS sequence"/>
</dbReference>
<dbReference type="EMBL" id="BJXR01000012">
    <property type="protein sequence ID" value="GEN05721.1"/>
    <property type="molecule type" value="Genomic_DNA"/>
</dbReference>
<organism evidence="4 7">
    <name type="scientific">Myxococcus fulvus</name>
    <dbReference type="NCBI Taxonomy" id="33"/>
    <lineage>
        <taxon>Bacteria</taxon>
        <taxon>Pseudomonadati</taxon>
        <taxon>Myxococcota</taxon>
        <taxon>Myxococcia</taxon>
        <taxon>Myxococcales</taxon>
        <taxon>Cystobacterineae</taxon>
        <taxon>Myxococcaceae</taxon>
        <taxon>Myxococcus</taxon>
    </lineage>
</organism>
<reference evidence="5 6" key="1">
    <citation type="submission" date="2016-10" db="EMBL/GenBank/DDBJ databases">
        <authorList>
            <person name="Varghese N."/>
            <person name="Submissions S."/>
        </authorList>
    </citation>
    <scope>NUCLEOTIDE SEQUENCE [LARGE SCALE GENOMIC DNA]</scope>
    <source>
        <strain evidence="5 6">DSM 16525</strain>
    </source>
</reference>
<dbReference type="Proteomes" id="UP000321514">
    <property type="component" value="Unassembled WGS sequence"/>
</dbReference>
<keyword evidence="1" id="KW-0732">Signal</keyword>
<dbReference type="AlphaFoldDB" id="A0A511SV04"/>
<dbReference type="InterPro" id="IPR050473">
    <property type="entry name" value="A2M/Complement_sys"/>
</dbReference>
<protein>
    <submittedName>
        <fullName evidence="5">MG2 domain-containing protein</fullName>
    </submittedName>
</protein>
<keyword evidence="2" id="KW-0882">Thioester bond</keyword>
<dbReference type="GO" id="GO:0004866">
    <property type="term" value="F:endopeptidase inhibitor activity"/>
    <property type="evidence" value="ECO:0007669"/>
    <property type="project" value="InterPro"/>
</dbReference>
<sequence>MTERLRRRPWLTGGLVAFLLVGLWAFTAWDVCVSTWMLRGVKLARCPVGTLRQTVSLGAQGLGRNLPGEVFAWADAHGVDSRGERMTARVRRGSVALFLVDAEGKQTPLTPEKDGPWKRDDGEVSRATVKLPDVPDGDYRLSARLSTPLGEDTVEMPLPLYAPAVAHVLTDRPLYEPGNEVRFRAVVLRAKDLAPLDGRPGTWFLKDPSGEVVLEERAPAGPWGVVAGGIPLDRGAPTGQWTVEWASGETVARAQFMVKPFTLPRFRVEAQSPRPYWRAGEVPQVEGQVVYASGAPVADAEVELAWDVSGAWPPPPEWSAGGLPEKARTDKAGRFQVTLPRVPEDLRGQARLSASVVAKDAAGDRVASGVSLLLSEDALAVSSVTELEDGLVEGFSNRVYLRATTPDGRVLPGAELTVTRAWDSQDEGVRGVTDEDGVAAFQLDPGPPVNVVVPPMPVRRPPPTPSVTLTDVRSLLEEDGEESLQDRVAVEAWLPAFFPCARFVLPEDSVREVPLAVRVGTGGAVVDVVNANDALSRCLAQAVRTRTLPAGRERMLALALEVQDPGLPWVELAVHPAFGTATALMDALGTAARDARACVSSTQSTSSLFPMSLTWRLGAKGALTTSWSSRPWVKSELGASTVVCIQERFSRLKASAATFGSSEEAGLEAMGIAELIVHPAGGEGEDDGEGQATTFLGYELKVVATVEGKPVGDTKWLLRPASLPPFRLRVTPVLARGGDEVRIDLMRGPSFQGKLPEELRLQAGKQTLVTKLEKGATSARFRLPEDFEGWAEAEWAGTRARVYVAPRARLSVEVSPEKPAYAPGDLARLLVRTRVDGKDGPAAVGLVGVDETLGQLVPLPGGDALASLRPAPSVSSPAFGVLDGVALAQGRIRGSNAAAAALLRVSSVPTLVDTETRVRGLQMGEFDPDVELTEPFYTVLGELHARVREWEEKAPEGETLAPEGLAKLWTQALSACEARGEKVTDAYGQRLRLSRLPQALLELTDPRAVVSRGTRLPEDVENWNAWVAREAP</sequence>
<accession>A0A511SV04</accession>
<keyword evidence="6" id="KW-1185">Reference proteome</keyword>
<dbReference type="RefSeq" id="WP_074949026.1">
    <property type="nucleotide sequence ID" value="NZ_BJXR01000012.1"/>
</dbReference>
<gene>
    <name evidence="4" type="ORF">MFU01_07580</name>
    <name evidence="5" type="ORF">SAMN05443572_101731</name>
</gene>
<evidence type="ECO:0000313" key="4">
    <source>
        <dbReference type="EMBL" id="GEN05721.1"/>
    </source>
</evidence>
<dbReference type="Pfam" id="PF01835">
    <property type="entry name" value="MG2"/>
    <property type="match status" value="1"/>
</dbReference>
<dbReference type="STRING" id="1334629.MFUL124B02_04580"/>
<evidence type="ECO:0000313" key="7">
    <source>
        <dbReference type="Proteomes" id="UP000321514"/>
    </source>
</evidence>
<evidence type="ECO:0000256" key="1">
    <source>
        <dbReference type="ARBA" id="ARBA00022729"/>
    </source>
</evidence>
<name>A0A511SV04_MYXFU</name>
<dbReference type="EMBL" id="FOIB01000001">
    <property type="protein sequence ID" value="SES97508.1"/>
    <property type="molecule type" value="Genomic_DNA"/>
</dbReference>
<evidence type="ECO:0000259" key="3">
    <source>
        <dbReference type="Pfam" id="PF01835"/>
    </source>
</evidence>
<evidence type="ECO:0000256" key="2">
    <source>
        <dbReference type="ARBA" id="ARBA00022966"/>
    </source>
</evidence>
<evidence type="ECO:0000313" key="5">
    <source>
        <dbReference type="EMBL" id="SES97508.1"/>
    </source>
</evidence>
<dbReference type="Gene3D" id="2.60.40.1930">
    <property type="match status" value="1"/>
</dbReference>
<dbReference type="PANTHER" id="PTHR11412:SF136">
    <property type="entry name" value="CD109 ANTIGEN"/>
    <property type="match status" value="1"/>
</dbReference>
<comment type="caution">
    <text evidence="4">The sequence shown here is derived from an EMBL/GenBank/DDBJ whole genome shotgun (WGS) entry which is preliminary data.</text>
</comment>
<proteinExistence type="predicted"/>
<dbReference type="PANTHER" id="PTHR11412">
    <property type="entry name" value="MACROGLOBULIN / COMPLEMENT"/>
    <property type="match status" value="1"/>
</dbReference>
<dbReference type="InterPro" id="IPR002890">
    <property type="entry name" value="MG2"/>
</dbReference>
<evidence type="ECO:0000313" key="6">
    <source>
        <dbReference type="Proteomes" id="UP000183760"/>
    </source>
</evidence>
<dbReference type="OrthoDB" id="5477752at2"/>
<reference evidence="4 7" key="2">
    <citation type="submission" date="2019-07" db="EMBL/GenBank/DDBJ databases">
        <title>Whole genome shotgun sequence of Myxococcus fulvus NBRC 100333.</title>
        <authorList>
            <person name="Hosoyama A."/>
            <person name="Uohara A."/>
            <person name="Ohji S."/>
            <person name="Ichikawa N."/>
        </authorList>
    </citation>
    <scope>NUCLEOTIDE SEQUENCE [LARGE SCALE GENOMIC DNA]</scope>
    <source>
        <strain evidence="4 7">NBRC 100333</strain>
    </source>
</reference>
<feature type="domain" description="Macroglobulin" evidence="3">
    <location>
        <begin position="166"/>
        <end position="258"/>
    </location>
</feature>